<accession>A0A0V1CII4</accession>
<sequence length="63" mass="7651">MTFQHLQILHYAVLSASQCADLKKSPWNYCQMKDYFCQDKKTIFLNRKYIAFIQRRFLSVRLT</sequence>
<proteinExistence type="predicted"/>
<reference evidence="1 2" key="1">
    <citation type="submission" date="2015-01" db="EMBL/GenBank/DDBJ databases">
        <title>Evolution of Trichinella species and genotypes.</title>
        <authorList>
            <person name="Korhonen P.K."/>
            <person name="Edoardo P."/>
            <person name="Giuseppe L.R."/>
            <person name="Gasser R.B."/>
        </authorList>
    </citation>
    <scope>NUCLEOTIDE SEQUENCE [LARGE SCALE GENOMIC DNA]</scope>
    <source>
        <strain evidence="1">ISS120</strain>
    </source>
</reference>
<organism evidence="1 2">
    <name type="scientific">Trichinella britovi</name>
    <name type="common">Parasitic roundworm</name>
    <dbReference type="NCBI Taxonomy" id="45882"/>
    <lineage>
        <taxon>Eukaryota</taxon>
        <taxon>Metazoa</taxon>
        <taxon>Ecdysozoa</taxon>
        <taxon>Nematoda</taxon>
        <taxon>Enoplea</taxon>
        <taxon>Dorylaimia</taxon>
        <taxon>Trichinellida</taxon>
        <taxon>Trichinellidae</taxon>
        <taxon>Trichinella</taxon>
    </lineage>
</organism>
<evidence type="ECO:0000313" key="2">
    <source>
        <dbReference type="Proteomes" id="UP000054653"/>
    </source>
</evidence>
<protein>
    <submittedName>
        <fullName evidence="1">Uncharacterized protein</fullName>
    </submittedName>
</protein>
<keyword evidence="2" id="KW-1185">Reference proteome</keyword>
<gene>
    <name evidence="1" type="ORF">T03_10250</name>
</gene>
<dbReference type="AlphaFoldDB" id="A0A0V1CII4"/>
<evidence type="ECO:0000313" key="1">
    <source>
        <dbReference type="EMBL" id="KRY49078.1"/>
    </source>
</evidence>
<comment type="caution">
    <text evidence="1">The sequence shown here is derived from an EMBL/GenBank/DDBJ whole genome shotgun (WGS) entry which is preliminary data.</text>
</comment>
<name>A0A0V1CII4_TRIBR</name>
<dbReference type="EMBL" id="JYDI01000187">
    <property type="protein sequence ID" value="KRY49078.1"/>
    <property type="molecule type" value="Genomic_DNA"/>
</dbReference>
<dbReference type="Proteomes" id="UP000054653">
    <property type="component" value="Unassembled WGS sequence"/>
</dbReference>